<protein>
    <submittedName>
        <fullName evidence="4">Prephenate dehydrogenase</fullName>
    </submittedName>
</protein>
<dbReference type="InterPro" id="IPR050812">
    <property type="entry name" value="Preph/Arog_dehydrog"/>
</dbReference>
<dbReference type="GO" id="GO:0070403">
    <property type="term" value="F:NAD+ binding"/>
    <property type="evidence" value="ECO:0007669"/>
    <property type="project" value="TreeGrafter"/>
</dbReference>
<reference evidence="4 5" key="1">
    <citation type="submission" date="2015-09" db="EMBL/GenBank/DDBJ databases">
        <title>Draft genome sequence of Kouleothrix aurantiaca JCM 19913.</title>
        <authorList>
            <person name="Hemp J."/>
        </authorList>
    </citation>
    <scope>NUCLEOTIDE SEQUENCE [LARGE SCALE GENOMIC DNA]</scope>
    <source>
        <strain evidence="4 5">COM-B</strain>
    </source>
</reference>
<evidence type="ECO:0000313" key="4">
    <source>
        <dbReference type="EMBL" id="KPV45041.1"/>
    </source>
</evidence>
<dbReference type="GO" id="GO:0008977">
    <property type="term" value="F:prephenate dehydrogenase (NAD+) activity"/>
    <property type="evidence" value="ECO:0007669"/>
    <property type="project" value="InterPro"/>
</dbReference>
<dbReference type="SUPFAM" id="SSF48179">
    <property type="entry name" value="6-phosphogluconate dehydrogenase C-terminal domain-like"/>
    <property type="match status" value="1"/>
</dbReference>
<dbReference type="PROSITE" id="PS51176">
    <property type="entry name" value="PDH_ADH"/>
    <property type="match status" value="1"/>
</dbReference>
<dbReference type="InterPro" id="IPR046825">
    <property type="entry name" value="PDH_C"/>
</dbReference>
<keyword evidence="1" id="KW-0560">Oxidoreductase</keyword>
<comment type="caution">
    <text evidence="4">The sequence shown here is derived from an EMBL/GenBank/DDBJ whole genome shotgun (WGS) entry which is preliminary data.</text>
</comment>
<dbReference type="PANTHER" id="PTHR21363">
    <property type="entry name" value="PREPHENATE DEHYDROGENASE"/>
    <property type="match status" value="1"/>
</dbReference>
<dbReference type="EMBL" id="LJCR01003727">
    <property type="protein sequence ID" value="KPV45041.1"/>
    <property type="molecule type" value="Genomic_DNA"/>
</dbReference>
<keyword evidence="5" id="KW-1185">Reference proteome</keyword>
<evidence type="ECO:0000256" key="2">
    <source>
        <dbReference type="SAM" id="MobiDB-lite"/>
    </source>
</evidence>
<proteinExistence type="predicted"/>
<gene>
    <name evidence="4" type="ORF">SE17_44130</name>
</gene>
<name>A0A0P9GUU8_9CHLR</name>
<feature type="region of interest" description="Disordered" evidence="2">
    <location>
        <begin position="127"/>
        <end position="161"/>
    </location>
</feature>
<feature type="domain" description="Prephenate/arogenate dehydrogenase" evidence="3">
    <location>
        <begin position="1"/>
        <end position="128"/>
    </location>
</feature>
<dbReference type="GO" id="GO:0004665">
    <property type="term" value="F:prephenate dehydrogenase (NADP+) activity"/>
    <property type="evidence" value="ECO:0007669"/>
    <property type="project" value="InterPro"/>
</dbReference>
<feature type="non-terminal residue" evidence="4">
    <location>
        <position position="1"/>
    </location>
</feature>
<evidence type="ECO:0000256" key="1">
    <source>
        <dbReference type="ARBA" id="ARBA00023002"/>
    </source>
</evidence>
<evidence type="ECO:0000259" key="3">
    <source>
        <dbReference type="PROSITE" id="PS51176"/>
    </source>
</evidence>
<dbReference type="AlphaFoldDB" id="A0A0P9GUU8"/>
<accession>A0A0P9GUU8</accession>
<dbReference type="Pfam" id="PF20463">
    <property type="entry name" value="PDH_C"/>
    <property type="match status" value="1"/>
</dbReference>
<dbReference type="Gene3D" id="1.10.3660.10">
    <property type="entry name" value="6-phosphogluconate dehydrogenase C-terminal like domain"/>
    <property type="match status" value="1"/>
</dbReference>
<dbReference type="InterPro" id="IPR008927">
    <property type="entry name" value="6-PGluconate_DH-like_C_sf"/>
</dbReference>
<sequence length="161" mass="17947">VRQVKAKIYYIEAAEHDSYVAGISHLPFMLSATLMAVVGQSAGWKEMSPLAATGFRDISRLASGDAEMHRDICITNQAAQVRWLNESAQLLLDLRDQIEEGASDELLDFFENTRKLREEWLLGRPNLRPGEDDFEDMSGTGVARPSLFGRLGGKQPPGKKR</sequence>
<dbReference type="PANTHER" id="PTHR21363:SF0">
    <property type="entry name" value="PREPHENATE DEHYDROGENASE [NADP(+)]"/>
    <property type="match status" value="1"/>
</dbReference>
<evidence type="ECO:0000313" key="5">
    <source>
        <dbReference type="Proteomes" id="UP000050509"/>
    </source>
</evidence>
<organism evidence="4 5">
    <name type="scientific">Kouleothrix aurantiaca</name>
    <dbReference type="NCBI Taxonomy" id="186479"/>
    <lineage>
        <taxon>Bacteria</taxon>
        <taxon>Bacillati</taxon>
        <taxon>Chloroflexota</taxon>
        <taxon>Chloroflexia</taxon>
        <taxon>Chloroflexales</taxon>
        <taxon>Roseiflexineae</taxon>
        <taxon>Roseiflexaceae</taxon>
        <taxon>Kouleothrix</taxon>
    </lineage>
</organism>
<dbReference type="InterPro" id="IPR003099">
    <property type="entry name" value="Prephen_DH"/>
</dbReference>
<dbReference type="Proteomes" id="UP000050509">
    <property type="component" value="Unassembled WGS sequence"/>
</dbReference>
<dbReference type="GO" id="GO:0006571">
    <property type="term" value="P:tyrosine biosynthetic process"/>
    <property type="evidence" value="ECO:0007669"/>
    <property type="project" value="InterPro"/>
</dbReference>